<evidence type="ECO:0000256" key="1">
    <source>
        <dbReference type="ARBA" id="ARBA00022763"/>
    </source>
</evidence>
<feature type="domain" description="Methylated-DNA-[protein]-cysteine S-methyltransferase DNA binding" evidence="2">
    <location>
        <begin position="10"/>
        <end position="90"/>
    </location>
</feature>
<keyword evidence="1" id="KW-0227">DNA damage</keyword>
<dbReference type="InterPro" id="IPR052520">
    <property type="entry name" value="ATL_DNA_repair"/>
</dbReference>
<evidence type="ECO:0000313" key="3">
    <source>
        <dbReference type="EMBL" id="KRO66071.1"/>
    </source>
</evidence>
<name>A0A0R2RTY0_9GAMM</name>
<dbReference type="CDD" id="cd06445">
    <property type="entry name" value="ATase"/>
    <property type="match status" value="1"/>
</dbReference>
<dbReference type="GO" id="GO:0032259">
    <property type="term" value="P:methylation"/>
    <property type="evidence" value="ECO:0007669"/>
    <property type="project" value="UniProtKB-KW"/>
</dbReference>
<accession>A0A0R2RTY0</accession>
<gene>
    <name evidence="3" type="ORF">ABR69_03135</name>
</gene>
<dbReference type="PANTHER" id="PTHR42942:SF1">
    <property type="entry name" value="ALKYLTRANSFERASE-LIKE PROTEIN 1"/>
    <property type="match status" value="1"/>
</dbReference>
<sequence>MHPIEPFNPQERIWQIVYQIPAGRVASYGQIAALAGLPGRARQVGNVLKNLPKPTTLPWHRVCNSQGRLSLPEGSASYREQKDRLESEGIVFVRGRIALARYGWDAAT</sequence>
<keyword evidence="3" id="KW-0808">Transferase</keyword>
<dbReference type="InterPro" id="IPR036217">
    <property type="entry name" value="MethylDNA_cys_MeTrfase_DNAb"/>
</dbReference>
<organism evidence="3 4">
    <name type="scientific">OM182 bacterium BACL3 MAG-120507-bin80</name>
    <dbReference type="NCBI Taxonomy" id="1655577"/>
    <lineage>
        <taxon>Bacteria</taxon>
        <taxon>Pseudomonadati</taxon>
        <taxon>Pseudomonadota</taxon>
        <taxon>Gammaproteobacteria</taxon>
        <taxon>OMG group</taxon>
        <taxon>OM182 clade</taxon>
    </lineage>
</organism>
<dbReference type="Pfam" id="PF01035">
    <property type="entry name" value="DNA_binding_1"/>
    <property type="match status" value="1"/>
</dbReference>
<dbReference type="EMBL" id="LIBB01000712">
    <property type="protein sequence ID" value="KRO66071.1"/>
    <property type="molecule type" value="Genomic_DNA"/>
</dbReference>
<dbReference type="NCBIfam" id="TIGR00589">
    <property type="entry name" value="ogt"/>
    <property type="match status" value="1"/>
</dbReference>
<evidence type="ECO:0000259" key="2">
    <source>
        <dbReference type="Pfam" id="PF01035"/>
    </source>
</evidence>
<dbReference type="PANTHER" id="PTHR42942">
    <property type="entry name" value="6-O-METHYLGUANINE DNA METHYLTRANSFERASE"/>
    <property type="match status" value="1"/>
</dbReference>
<evidence type="ECO:0000313" key="4">
    <source>
        <dbReference type="Proteomes" id="UP000051934"/>
    </source>
</evidence>
<protein>
    <submittedName>
        <fullName evidence="3">Cysteine methyltransferase</fullName>
    </submittedName>
</protein>
<reference evidence="3 4" key="1">
    <citation type="submission" date="2015-10" db="EMBL/GenBank/DDBJ databases">
        <title>Metagenome-Assembled Genomes uncover a global brackish microbiome.</title>
        <authorList>
            <person name="Hugerth L.W."/>
            <person name="Larsson J."/>
            <person name="Alneberg J."/>
            <person name="Lindh M.V."/>
            <person name="Legrand C."/>
            <person name="Pinhassi J."/>
            <person name="Andersson A.F."/>
        </authorList>
    </citation>
    <scope>NUCLEOTIDE SEQUENCE [LARGE SCALE GENOMIC DNA]</scope>
    <source>
        <strain evidence="3">BACL4 MAG-120507-bin80</strain>
    </source>
</reference>
<dbReference type="InterPro" id="IPR014048">
    <property type="entry name" value="MethylDNA_cys_MeTrfase_DNA-bd"/>
</dbReference>
<comment type="caution">
    <text evidence="3">The sequence shown here is derived from an EMBL/GenBank/DDBJ whole genome shotgun (WGS) entry which is preliminary data.</text>
</comment>
<keyword evidence="3" id="KW-0489">Methyltransferase</keyword>
<dbReference type="SUPFAM" id="SSF46767">
    <property type="entry name" value="Methylated DNA-protein cysteine methyltransferase, C-terminal domain"/>
    <property type="match status" value="1"/>
</dbReference>
<dbReference type="GO" id="GO:0006281">
    <property type="term" value="P:DNA repair"/>
    <property type="evidence" value="ECO:0007669"/>
    <property type="project" value="InterPro"/>
</dbReference>
<dbReference type="Gene3D" id="1.10.10.10">
    <property type="entry name" value="Winged helix-like DNA-binding domain superfamily/Winged helix DNA-binding domain"/>
    <property type="match status" value="1"/>
</dbReference>
<dbReference type="GO" id="GO:0008168">
    <property type="term" value="F:methyltransferase activity"/>
    <property type="evidence" value="ECO:0007669"/>
    <property type="project" value="UniProtKB-KW"/>
</dbReference>
<dbReference type="Proteomes" id="UP000051934">
    <property type="component" value="Unassembled WGS sequence"/>
</dbReference>
<dbReference type="InterPro" id="IPR036388">
    <property type="entry name" value="WH-like_DNA-bd_sf"/>
</dbReference>
<proteinExistence type="predicted"/>
<dbReference type="AlphaFoldDB" id="A0A0R2RTY0"/>